<evidence type="ECO:0000313" key="2">
    <source>
        <dbReference type="EMBL" id="TWP54029.1"/>
    </source>
</evidence>
<dbReference type="Proteomes" id="UP000316639">
    <property type="component" value="Unassembled WGS sequence"/>
</dbReference>
<dbReference type="SUPFAM" id="SSF51556">
    <property type="entry name" value="Metallo-dependent hydrolases"/>
    <property type="match status" value="1"/>
</dbReference>
<evidence type="ECO:0008006" key="4">
    <source>
        <dbReference type="Google" id="ProtNLM"/>
    </source>
</evidence>
<dbReference type="EMBL" id="VOBR01000001">
    <property type="protein sequence ID" value="TWP54029.1"/>
    <property type="molecule type" value="Genomic_DNA"/>
</dbReference>
<dbReference type="Gene3D" id="3.20.20.140">
    <property type="entry name" value="Metal-dependent hydrolases"/>
    <property type="match status" value="1"/>
</dbReference>
<dbReference type="AlphaFoldDB" id="A0A563F281"/>
<gene>
    <name evidence="2" type="ORF">FKR81_00190</name>
</gene>
<organism evidence="2 3">
    <name type="scientific">Lentzea tibetensis</name>
    <dbReference type="NCBI Taxonomy" id="2591470"/>
    <lineage>
        <taxon>Bacteria</taxon>
        <taxon>Bacillati</taxon>
        <taxon>Actinomycetota</taxon>
        <taxon>Actinomycetes</taxon>
        <taxon>Pseudonocardiales</taxon>
        <taxon>Pseudonocardiaceae</taxon>
        <taxon>Lentzea</taxon>
    </lineage>
</organism>
<feature type="region of interest" description="Disordered" evidence="1">
    <location>
        <begin position="29"/>
        <end position="126"/>
    </location>
</feature>
<proteinExistence type="predicted"/>
<evidence type="ECO:0000256" key="1">
    <source>
        <dbReference type="SAM" id="MobiDB-lite"/>
    </source>
</evidence>
<accession>A0A563F281</accession>
<keyword evidence="3" id="KW-1185">Reference proteome</keyword>
<feature type="compositionally biased region" description="Low complexity" evidence="1">
    <location>
        <begin position="78"/>
        <end position="93"/>
    </location>
</feature>
<dbReference type="InterPro" id="IPR032466">
    <property type="entry name" value="Metal_Hydrolase"/>
</dbReference>
<protein>
    <recommendedName>
        <fullName evidence="4">Amidohydrolase-related domain-containing protein</fullName>
    </recommendedName>
</protein>
<evidence type="ECO:0000313" key="3">
    <source>
        <dbReference type="Proteomes" id="UP000316639"/>
    </source>
</evidence>
<reference evidence="2 3" key="1">
    <citation type="submission" date="2019-07" db="EMBL/GenBank/DDBJ databases">
        <title>Lentzea xizangensis sp. nov., isolated from Qinghai-Tibetan Plateau Soils.</title>
        <authorList>
            <person name="Huang J."/>
        </authorList>
    </citation>
    <scope>NUCLEOTIDE SEQUENCE [LARGE SCALE GENOMIC DNA]</scope>
    <source>
        <strain evidence="2 3">FXJ1.1311</strain>
    </source>
</reference>
<sequence length="152" mass="16628">MFATDHPFGSMAKARAFLDQLPVSAADKARIARDNAAQLNPTPITHRRRPRRDDWSTPSRPPRTWAMHQAARSRPTRSGAVPASPGSPSTSSSLHPHDTALQGGAASNGRKPRQTAQSRARNSGLLADDYVSSSQFRAVQQVHPFVDDPTWR</sequence>
<dbReference type="OrthoDB" id="8673173at2"/>
<name>A0A563F281_9PSEU</name>
<comment type="caution">
    <text evidence="2">The sequence shown here is derived from an EMBL/GenBank/DDBJ whole genome shotgun (WGS) entry which is preliminary data.</text>
</comment>